<organism evidence="2 3">
    <name type="scientific">Actinomadura rubrisoli</name>
    <dbReference type="NCBI Taxonomy" id="2530368"/>
    <lineage>
        <taxon>Bacteria</taxon>
        <taxon>Bacillati</taxon>
        <taxon>Actinomycetota</taxon>
        <taxon>Actinomycetes</taxon>
        <taxon>Streptosporangiales</taxon>
        <taxon>Thermomonosporaceae</taxon>
        <taxon>Actinomadura</taxon>
    </lineage>
</organism>
<evidence type="ECO:0000313" key="3">
    <source>
        <dbReference type="Proteomes" id="UP000294513"/>
    </source>
</evidence>
<comment type="caution">
    <text evidence="2">The sequence shown here is derived from an EMBL/GenBank/DDBJ whole genome shotgun (WGS) entry which is preliminary data.</text>
</comment>
<gene>
    <name evidence="2" type="ORF">E1298_01060</name>
</gene>
<sequence>MARLGRGQPNRPVVTRTSVKGPLPGTGTIQVNFTLTGTGTKHASGTGTIALGLALTGTGVKHAPGAGAVAIAFTLTGSGTKQTGIGLPPRPRTRWQLILGPASGGHELALTEATGRRYTARLTDASELAFSLDGRHSQAAAVEELATDVHVLWTSDAGDSRLLDRCRVGSTQDTLDDAKHTMSVGCLDYKAVLNRRRLYSDATLTYTASDQAEIAWALINYTQGLAGGALGIAKGWVGTTPTGVVRDRTYEVGDSVGERVQELSEVIDGFDWDVTPVSASALRLDVWSPQRGSDRGVVLEFGGIVAAATRDTNPADYANALRYTGAAGDDVAPGPTAQERQAGDIGSVLQGRWDAVFGDDGLTTQSALDDRADWQLAQSQVVRPVWTVTLRAGAWDGPDHIWLGDPVRLIVRSGRLAVDTTLRVFEVEIGLDGNGGESVQLALGGPRPDYRRRPSLVDRRLTNLERR</sequence>
<dbReference type="OrthoDB" id="3515845at2"/>
<reference evidence="2 3" key="1">
    <citation type="submission" date="2019-03" db="EMBL/GenBank/DDBJ databases">
        <title>Draft genome sequences of novel Actinobacteria.</title>
        <authorList>
            <person name="Sahin N."/>
            <person name="Ay H."/>
            <person name="Saygin H."/>
        </authorList>
    </citation>
    <scope>NUCLEOTIDE SEQUENCE [LARGE SCALE GENOMIC DNA]</scope>
    <source>
        <strain evidence="2 3">H3C3</strain>
    </source>
</reference>
<dbReference type="EMBL" id="SMKU01000002">
    <property type="protein sequence ID" value="TDD97653.1"/>
    <property type="molecule type" value="Genomic_DNA"/>
</dbReference>
<evidence type="ECO:0000313" key="2">
    <source>
        <dbReference type="EMBL" id="TDD97653.1"/>
    </source>
</evidence>
<protein>
    <submittedName>
        <fullName evidence="2">Uncharacterized protein</fullName>
    </submittedName>
</protein>
<keyword evidence="3" id="KW-1185">Reference proteome</keyword>
<accession>A0A4R5CH77</accession>
<feature type="region of interest" description="Disordered" evidence="1">
    <location>
        <begin position="1"/>
        <end position="22"/>
    </location>
</feature>
<dbReference type="AlphaFoldDB" id="A0A4R5CH77"/>
<dbReference type="RefSeq" id="WP_131888815.1">
    <property type="nucleotide sequence ID" value="NZ_SMKU01000002.1"/>
</dbReference>
<evidence type="ECO:0000256" key="1">
    <source>
        <dbReference type="SAM" id="MobiDB-lite"/>
    </source>
</evidence>
<proteinExistence type="predicted"/>
<dbReference type="Proteomes" id="UP000294513">
    <property type="component" value="Unassembled WGS sequence"/>
</dbReference>
<name>A0A4R5CH77_9ACTN</name>